<comment type="caution">
    <text evidence="5">The sequence shown here is derived from an EMBL/GenBank/DDBJ whole genome shotgun (WGS) entry which is preliminary data.</text>
</comment>
<evidence type="ECO:0000259" key="4">
    <source>
        <dbReference type="PROSITE" id="PS50893"/>
    </source>
</evidence>
<dbReference type="InterPro" id="IPR027417">
    <property type="entry name" value="P-loop_NTPase"/>
</dbReference>
<feature type="domain" description="ABC transporter" evidence="4">
    <location>
        <begin position="7"/>
        <end position="227"/>
    </location>
</feature>
<dbReference type="Proteomes" id="UP001196980">
    <property type="component" value="Unassembled WGS sequence"/>
</dbReference>
<dbReference type="Gene3D" id="3.40.50.300">
    <property type="entry name" value="P-loop containing nucleotide triphosphate hydrolases"/>
    <property type="match status" value="1"/>
</dbReference>
<keyword evidence="2" id="KW-0547">Nucleotide-binding</keyword>
<protein>
    <submittedName>
        <fullName evidence="5">ABC transporter ATP-binding protein</fullName>
    </submittedName>
</protein>
<dbReference type="CDD" id="cd03255">
    <property type="entry name" value="ABC_MJ0796_LolCDE_FtsE"/>
    <property type="match status" value="1"/>
</dbReference>
<dbReference type="SUPFAM" id="SSF52540">
    <property type="entry name" value="P-loop containing nucleoside triphosphate hydrolases"/>
    <property type="match status" value="1"/>
</dbReference>
<dbReference type="PANTHER" id="PTHR24220">
    <property type="entry name" value="IMPORT ATP-BINDING PROTEIN"/>
    <property type="match status" value="1"/>
</dbReference>
<dbReference type="SMART" id="SM00382">
    <property type="entry name" value="AAA"/>
    <property type="match status" value="1"/>
</dbReference>
<evidence type="ECO:0000313" key="6">
    <source>
        <dbReference type="Proteomes" id="UP001196980"/>
    </source>
</evidence>
<dbReference type="EMBL" id="JABXWD010000093">
    <property type="protein sequence ID" value="MBV6341316.1"/>
    <property type="molecule type" value="Genomic_DNA"/>
</dbReference>
<accession>A0ABS6RXH2</accession>
<gene>
    <name evidence="5" type="ORF">HWQ67_06940</name>
</gene>
<organism evidence="5 6">
    <name type="scientific">Candidatus Magnetobacterium casense</name>
    <dbReference type="NCBI Taxonomy" id="1455061"/>
    <lineage>
        <taxon>Bacteria</taxon>
        <taxon>Pseudomonadati</taxon>
        <taxon>Nitrospirota</taxon>
        <taxon>Thermodesulfovibrionia</taxon>
        <taxon>Thermodesulfovibrionales</taxon>
        <taxon>Candidatus Magnetobacteriaceae</taxon>
        <taxon>Candidatus Magnetobacterium</taxon>
    </lineage>
</organism>
<dbReference type="GO" id="GO:0005524">
    <property type="term" value="F:ATP binding"/>
    <property type="evidence" value="ECO:0007669"/>
    <property type="project" value="UniProtKB-KW"/>
</dbReference>
<dbReference type="InterPro" id="IPR017911">
    <property type="entry name" value="MacB-like_ATP-bd"/>
</dbReference>
<dbReference type="PROSITE" id="PS00211">
    <property type="entry name" value="ABC_TRANSPORTER_1"/>
    <property type="match status" value="1"/>
</dbReference>
<dbReference type="InterPro" id="IPR017871">
    <property type="entry name" value="ABC_transporter-like_CS"/>
</dbReference>
<reference evidence="5 6" key="1">
    <citation type="journal article" date="2020" name="J Geophys Res Biogeosci">
        <title>Magnetotaxis as an Adaptation to Enable Bacterial Shuttling of Microbial Sulfur and Sulfur Cycling Across Aquatic Oxic#Anoxic Interfaces.</title>
        <authorList>
            <person name="Li J."/>
            <person name="Liu P."/>
            <person name="Wang J."/>
            <person name="Roberts A.P."/>
            <person name="Pan Y."/>
        </authorList>
    </citation>
    <scope>NUCLEOTIDE SEQUENCE [LARGE SCALE GENOMIC DNA]</scope>
    <source>
        <strain evidence="5 6">MYR-1_YQ</strain>
    </source>
</reference>
<dbReference type="PANTHER" id="PTHR24220:SF86">
    <property type="entry name" value="ABC TRANSPORTER ABCH.1"/>
    <property type="match status" value="1"/>
</dbReference>
<keyword evidence="1" id="KW-0813">Transport</keyword>
<evidence type="ECO:0000256" key="1">
    <source>
        <dbReference type="ARBA" id="ARBA00022448"/>
    </source>
</evidence>
<proteinExistence type="predicted"/>
<keyword evidence="3 5" id="KW-0067">ATP-binding</keyword>
<evidence type="ECO:0000256" key="2">
    <source>
        <dbReference type="ARBA" id="ARBA00022741"/>
    </source>
</evidence>
<name>A0ABS6RXH2_9BACT</name>
<evidence type="ECO:0000313" key="5">
    <source>
        <dbReference type="EMBL" id="MBV6341316.1"/>
    </source>
</evidence>
<dbReference type="InterPro" id="IPR003593">
    <property type="entry name" value="AAA+_ATPase"/>
</dbReference>
<sequence>MGEHLLGQLSNVCKTYRVGDITVEALRGVSMTLNRGDFFAIMGVSGSGKTTLLNILGCLDVPTSGSYVLNGKDVSRTDDDTLSTIRNELIGFVFQSFYLLHYATVLENVLLPTLYKEKSTADTSRRAEEVLKLVGLQDRADFKPRQLSGGQQQRVAIARALINAPQLLICDEPTGQLDSTTAREIMAIIKALHHSGKTIVLVTHDRDIAAYADKVLTIKDGQLVTAA</sequence>
<evidence type="ECO:0000256" key="3">
    <source>
        <dbReference type="ARBA" id="ARBA00022840"/>
    </source>
</evidence>
<keyword evidence="6" id="KW-1185">Reference proteome</keyword>
<dbReference type="PROSITE" id="PS50893">
    <property type="entry name" value="ABC_TRANSPORTER_2"/>
    <property type="match status" value="1"/>
</dbReference>
<dbReference type="RefSeq" id="WP_218251951.1">
    <property type="nucleotide sequence ID" value="NZ_JABXWD010000093.1"/>
</dbReference>
<dbReference type="InterPro" id="IPR003439">
    <property type="entry name" value="ABC_transporter-like_ATP-bd"/>
</dbReference>
<dbReference type="InterPro" id="IPR015854">
    <property type="entry name" value="ABC_transpr_LolD-like"/>
</dbReference>
<dbReference type="Pfam" id="PF00005">
    <property type="entry name" value="ABC_tran"/>
    <property type="match status" value="1"/>
</dbReference>